<evidence type="ECO:0000313" key="2">
    <source>
        <dbReference type="Proteomes" id="UP000078492"/>
    </source>
</evidence>
<sequence>MAAIVGGCESASSCSSYRLLFGAYFGVRYRMGRGKRIPYALVHTCACRRVRSRETGRSFHNECRVLEDTVLREVMKLLVYIFRHIKKRSDQPSFPGNLLVKKNTLVGYHIGIIMGLDRVSYMPTSGIGRAPRCPIAVPSDYNVDIVTDFNYCYMSVQTVYCILTVTVKLSINDNSLSREAGSTTRRMSGVNQSIPLLVFTQRCAFASDMYSNLSCNMRDVRPSILLIALFINNCHSYHYCSALHCVLLRNDVELDSHGLQTRQLINQQISNISVKYGQTFTIRFKESINRAVRKRTSKGAKRERDGHISARSSIVQNLSGLRTTYPFTGYIASRRRRRRR</sequence>
<accession>A0A195EPA3</accession>
<organism evidence="1 2">
    <name type="scientific">Trachymyrmex cornetzi</name>
    <dbReference type="NCBI Taxonomy" id="471704"/>
    <lineage>
        <taxon>Eukaryota</taxon>
        <taxon>Metazoa</taxon>
        <taxon>Ecdysozoa</taxon>
        <taxon>Arthropoda</taxon>
        <taxon>Hexapoda</taxon>
        <taxon>Insecta</taxon>
        <taxon>Pterygota</taxon>
        <taxon>Neoptera</taxon>
        <taxon>Endopterygota</taxon>
        <taxon>Hymenoptera</taxon>
        <taxon>Apocrita</taxon>
        <taxon>Aculeata</taxon>
        <taxon>Formicoidea</taxon>
        <taxon>Formicidae</taxon>
        <taxon>Myrmicinae</taxon>
        <taxon>Trachymyrmex</taxon>
    </lineage>
</organism>
<protein>
    <submittedName>
        <fullName evidence="1">Uncharacterized protein</fullName>
    </submittedName>
</protein>
<reference evidence="1 2" key="1">
    <citation type="submission" date="2015-09" db="EMBL/GenBank/DDBJ databases">
        <title>Trachymyrmex cornetzi WGS genome.</title>
        <authorList>
            <person name="Nygaard S."/>
            <person name="Hu H."/>
            <person name="Boomsma J."/>
            <person name="Zhang G."/>
        </authorList>
    </citation>
    <scope>NUCLEOTIDE SEQUENCE [LARGE SCALE GENOMIC DNA]</scope>
    <source>
        <strain evidence="1">Tcor2-1</strain>
        <tissue evidence="1">Whole body</tissue>
    </source>
</reference>
<gene>
    <name evidence="1" type="ORF">ALC57_00980</name>
</gene>
<proteinExistence type="predicted"/>
<dbReference type="Proteomes" id="UP000078492">
    <property type="component" value="Unassembled WGS sequence"/>
</dbReference>
<evidence type="ECO:0000313" key="1">
    <source>
        <dbReference type="EMBL" id="KYN29717.1"/>
    </source>
</evidence>
<name>A0A195EPA3_9HYME</name>
<dbReference type="EMBL" id="KQ978625">
    <property type="protein sequence ID" value="KYN29717.1"/>
    <property type="molecule type" value="Genomic_DNA"/>
</dbReference>
<keyword evidence="2" id="KW-1185">Reference proteome</keyword>
<dbReference type="AlphaFoldDB" id="A0A195EPA3"/>